<evidence type="ECO:0000259" key="1">
    <source>
        <dbReference type="Pfam" id="PF20415"/>
    </source>
</evidence>
<gene>
    <name evidence="2" type="ORF">M378DRAFT_60769</name>
</gene>
<accession>A0A0C2WG55</accession>
<sequence>TRTLDEAATSPPVSHLTIYCPHLPWTIRVEASSRHVTVNDVLVAIYHSLRRQLSPTEYALLQNGKDRDRAAQAYRDRYKRLRDGRAYDAEQSGGMRRVDFLMEKTRFGGLS</sequence>
<dbReference type="Pfam" id="PF20415">
    <property type="entry name" value="DUF6699"/>
    <property type="match status" value="1"/>
</dbReference>
<organism evidence="2 3">
    <name type="scientific">Amanita muscaria (strain Koide BX008)</name>
    <dbReference type="NCBI Taxonomy" id="946122"/>
    <lineage>
        <taxon>Eukaryota</taxon>
        <taxon>Fungi</taxon>
        <taxon>Dikarya</taxon>
        <taxon>Basidiomycota</taxon>
        <taxon>Agaricomycotina</taxon>
        <taxon>Agaricomycetes</taxon>
        <taxon>Agaricomycetidae</taxon>
        <taxon>Agaricales</taxon>
        <taxon>Pluteineae</taxon>
        <taxon>Amanitaceae</taxon>
        <taxon>Amanita</taxon>
    </lineage>
</organism>
<dbReference type="Proteomes" id="UP000054549">
    <property type="component" value="Unassembled WGS sequence"/>
</dbReference>
<feature type="domain" description="DUF6699" evidence="1">
    <location>
        <begin position="4"/>
        <end position="110"/>
    </location>
</feature>
<dbReference type="EMBL" id="KN818299">
    <property type="protein sequence ID" value="KIL60427.1"/>
    <property type="molecule type" value="Genomic_DNA"/>
</dbReference>
<feature type="non-terminal residue" evidence="2">
    <location>
        <position position="111"/>
    </location>
</feature>
<feature type="non-terminal residue" evidence="2">
    <location>
        <position position="1"/>
    </location>
</feature>
<reference evidence="2 3" key="1">
    <citation type="submission" date="2014-04" db="EMBL/GenBank/DDBJ databases">
        <title>Evolutionary Origins and Diversification of the Mycorrhizal Mutualists.</title>
        <authorList>
            <consortium name="DOE Joint Genome Institute"/>
            <consortium name="Mycorrhizal Genomics Consortium"/>
            <person name="Kohler A."/>
            <person name="Kuo A."/>
            <person name="Nagy L.G."/>
            <person name="Floudas D."/>
            <person name="Copeland A."/>
            <person name="Barry K.W."/>
            <person name="Cichocki N."/>
            <person name="Veneault-Fourrey C."/>
            <person name="LaButti K."/>
            <person name="Lindquist E.A."/>
            <person name="Lipzen A."/>
            <person name="Lundell T."/>
            <person name="Morin E."/>
            <person name="Murat C."/>
            <person name="Riley R."/>
            <person name="Ohm R."/>
            <person name="Sun H."/>
            <person name="Tunlid A."/>
            <person name="Henrissat B."/>
            <person name="Grigoriev I.V."/>
            <person name="Hibbett D.S."/>
            <person name="Martin F."/>
        </authorList>
    </citation>
    <scope>NUCLEOTIDE SEQUENCE [LARGE SCALE GENOMIC DNA]</scope>
    <source>
        <strain evidence="2 3">Koide BX008</strain>
    </source>
</reference>
<keyword evidence="3" id="KW-1185">Reference proteome</keyword>
<name>A0A0C2WG55_AMAMK</name>
<dbReference type="OrthoDB" id="2783256at2759"/>
<dbReference type="InterPro" id="IPR046522">
    <property type="entry name" value="DUF6699"/>
</dbReference>
<evidence type="ECO:0000313" key="2">
    <source>
        <dbReference type="EMBL" id="KIL60427.1"/>
    </source>
</evidence>
<dbReference type="InParanoid" id="A0A0C2WG55"/>
<proteinExistence type="predicted"/>
<protein>
    <recommendedName>
        <fullName evidence="1">DUF6699 domain-containing protein</fullName>
    </recommendedName>
</protein>
<evidence type="ECO:0000313" key="3">
    <source>
        <dbReference type="Proteomes" id="UP000054549"/>
    </source>
</evidence>
<dbReference type="HOGENOM" id="CLU_085813_1_1_1"/>
<dbReference type="AlphaFoldDB" id="A0A0C2WG55"/>